<gene>
    <name evidence="1" type="ORF">BDD21_2660</name>
</gene>
<dbReference type="AlphaFoldDB" id="A0A495V753"/>
<proteinExistence type="predicted"/>
<sequence length="360" mass="40016">MGKSVVYLPASDINATRNLRQRNGGIRRTQQIESLLRYDVMLAPPCSDATSWWSHLLSFLSGMRNAPISGFGKSFVMSAIYVGWFNRALGKAKISLENTVFLLETASGASTHIAAYLAEAKADYYLFPHNIESLVYRGMNSYIKAVNQFSLDIRSSRGAKACFTISPLDTFILSALSAKAVTLPYYPVSQDVMKCQSIYSKRLGRQATNRLLFLGSVVNFPTREGTIKLISQFKEHLATKYLLDVVGYGTEQLRNMATPRIKVHGTLSDEMLHDLLVEIDAVVLYQPPTTGFLTRIVELNLSGVPVFLNIEYIAGCSLENYGVNIYRKLTDIDGMLFPQSTTGTVFSPPNLGGEYPFLRI</sequence>
<keyword evidence="2" id="KW-1185">Reference proteome</keyword>
<reference evidence="1 2" key="1">
    <citation type="submission" date="2018-10" db="EMBL/GenBank/DDBJ databases">
        <title>Genomic Encyclopedia of Archaeal and Bacterial Type Strains, Phase II (KMG-II): from individual species to whole genera.</title>
        <authorList>
            <person name="Goeker M."/>
        </authorList>
    </citation>
    <scope>NUCLEOTIDE SEQUENCE [LARGE SCALE GENOMIC DNA]</scope>
    <source>
        <strain evidence="1 2">DSM 235</strain>
    </source>
</reference>
<accession>A0A495V753</accession>
<comment type="caution">
    <text evidence="1">The sequence shown here is derived from an EMBL/GenBank/DDBJ whole genome shotgun (WGS) entry which is preliminary data.</text>
</comment>
<protein>
    <recommendedName>
        <fullName evidence="3">Glycosyltransferase involved in cell wall biosynthesis</fullName>
    </recommendedName>
</protein>
<dbReference type="EMBL" id="RBXL01000001">
    <property type="protein sequence ID" value="RKT45236.1"/>
    <property type="molecule type" value="Genomic_DNA"/>
</dbReference>
<dbReference type="Proteomes" id="UP000274556">
    <property type="component" value="Unassembled WGS sequence"/>
</dbReference>
<dbReference type="SUPFAM" id="SSF53756">
    <property type="entry name" value="UDP-Glycosyltransferase/glycogen phosphorylase"/>
    <property type="match status" value="1"/>
</dbReference>
<evidence type="ECO:0008006" key="3">
    <source>
        <dbReference type="Google" id="ProtNLM"/>
    </source>
</evidence>
<organism evidence="1 2">
    <name type="scientific">Thiocapsa rosea</name>
    <dbReference type="NCBI Taxonomy" id="69360"/>
    <lineage>
        <taxon>Bacteria</taxon>
        <taxon>Pseudomonadati</taxon>
        <taxon>Pseudomonadota</taxon>
        <taxon>Gammaproteobacteria</taxon>
        <taxon>Chromatiales</taxon>
        <taxon>Chromatiaceae</taxon>
        <taxon>Thiocapsa</taxon>
    </lineage>
</organism>
<evidence type="ECO:0000313" key="2">
    <source>
        <dbReference type="Proteomes" id="UP000274556"/>
    </source>
</evidence>
<name>A0A495V753_9GAMM</name>
<evidence type="ECO:0000313" key="1">
    <source>
        <dbReference type="EMBL" id="RKT45236.1"/>
    </source>
</evidence>